<sequence>MLASKCVHLWPAPSDGASTFRSVLKVRSPVQCMSSSRKIVLIPSSWFLNQTELYLFIYFISIIPKNASVSCRRQILSSNYKNLLVV</sequence>
<evidence type="ECO:0000313" key="1">
    <source>
        <dbReference type="EMBL" id="GKV38854.1"/>
    </source>
</evidence>
<organism evidence="1 2">
    <name type="scientific">Rubroshorea leprosula</name>
    <dbReference type="NCBI Taxonomy" id="152421"/>
    <lineage>
        <taxon>Eukaryota</taxon>
        <taxon>Viridiplantae</taxon>
        <taxon>Streptophyta</taxon>
        <taxon>Embryophyta</taxon>
        <taxon>Tracheophyta</taxon>
        <taxon>Spermatophyta</taxon>
        <taxon>Magnoliopsida</taxon>
        <taxon>eudicotyledons</taxon>
        <taxon>Gunneridae</taxon>
        <taxon>Pentapetalae</taxon>
        <taxon>rosids</taxon>
        <taxon>malvids</taxon>
        <taxon>Malvales</taxon>
        <taxon>Dipterocarpaceae</taxon>
        <taxon>Rubroshorea</taxon>
    </lineage>
</organism>
<keyword evidence="2" id="KW-1185">Reference proteome</keyword>
<protein>
    <submittedName>
        <fullName evidence="1">Uncharacterized protein</fullName>
    </submittedName>
</protein>
<evidence type="ECO:0000313" key="2">
    <source>
        <dbReference type="Proteomes" id="UP001054252"/>
    </source>
</evidence>
<name>A0AAV5LN55_9ROSI</name>
<accession>A0AAV5LN55</accession>
<proteinExistence type="predicted"/>
<gene>
    <name evidence="1" type="ORF">SLEP1_g46715</name>
</gene>
<dbReference type="Proteomes" id="UP001054252">
    <property type="component" value="Unassembled WGS sequence"/>
</dbReference>
<dbReference type="AlphaFoldDB" id="A0AAV5LN55"/>
<reference evidence="1 2" key="1">
    <citation type="journal article" date="2021" name="Commun. Biol.">
        <title>The genome of Shorea leprosula (Dipterocarpaceae) highlights the ecological relevance of drought in aseasonal tropical rainforests.</title>
        <authorList>
            <person name="Ng K.K.S."/>
            <person name="Kobayashi M.J."/>
            <person name="Fawcett J.A."/>
            <person name="Hatakeyama M."/>
            <person name="Paape T."/>
            <person name="Ng C.H."/>
            <person name="Ang C.C."/>
            <person name="Tnah L.H."/>
            <person name="Lee C.T."/>
            <person name="Nishiyama T."/>
            <person name="Sese J."/>
            <person name="O'Brien M.J."/>
            <person name="Copetti D."/>
            <person name="Mohd Noor M.I."/>
            <person name="Ong R.C."/>
            <person name="Putra M."/>
            <person name="Sireger I.Z."/>
            <person name="Indrioko S."/>
            <person name="Kosugi Y."/>
            <person name="Izuno A."/>
            <person name="Isagi Y."/>
            <person name="Lee S.L."/>
            <person name="Shimizu K.K."/>
        </authorList>
    </citation>
    <scope>NUCLEOTIDE SEQUENCE [LARGE SCALE GENOMIC DNA]</scope>
    <source>
        <strain evidence="1">214</strain>
    </source>
</reference>
<comment type="caution">
    <text evidence="1">The sequence shown here is derived from an EMBL/GenBank/DDBJ whole genome shotgun (WGS) entry which is preliminary data.</text>
</comment>
<dbReference type="EMBL" id="BPVZ01000131">
    <property type="protein sequence ID" value="GKV38854.1"/>
    <property type="molecule type" value="Genomic_DNA"/>
</dbReference>